<accession>A0A1C3E7H2</accession>
<evidence type="ECO:0000313" key="1">
    <source>
        <dbReference type="EMBL" id="ODA29173.1"/>
    </source>
</evidence>
<name>A0A1C3E7H2_9PLAN</name>
<comment type="caution">
    <text evidence="1">The sequence shown here is derived from an EMBL/GenBank/DDBJ whole genome shotgun (WGS) entry which is preliminary data.</text>
</comment>
<gene>
    <name evidence="1" type="ORF">A6X21_09575</name>
</gene>
<dbReference type="EMBL" id="LYDR01000143">
    <property type="protein sequence ID" value="ODA29173.1"/>
    <property type="molecule type" value="Genomic_DNA"/>
</dbReference>
<sequence>MILEELRPKKFGFSANIPRLRNVTPLANETTRLALEVLGERLPPVCHKAHMVNHWSLVDQCTSS</sequence>
<dbReference type="Proteomes" id="UP000094828">
    <property type="component" value="Unassembled WGS sequence"/>
</dbReference>
<keyword evidence="2" id="KW-1185">Reference proteome</keyword>
<organism evidence="1 2">
    <name type="scientific">Planctopirus hydrillae</name>
    <dbReference type="NCBI Taxonomy" id="1841610"/>
    <lineage>
        <taxon>Bacteria</taxon>
        <taxon>Pseudomonadati</taxon>
        <taxon>Planctomycetota</taxon>
        <taxon>Planctomycetia</taxon>
        <taxon>Planctomycetales</taxon>
        <taxon>Planctomycetaceae</taxon>
        <taxon>Planctopirus</taxon>
    </lineage>
</organism>
<protein>
    <submittedName>
        <fullName evidence="1">Uncharacterized protein</fullName>
    </submittedName>
</protein>
<reference evidence="1 2" key="1">
    <citation type="submission" date="2016-05" db="EMBL/GenBank/DDBJ databases">
        <title>Genomic and physiological characterization of Planctopirus sp. isolated from fresh water lake.</title>
        <authorList>
            <person name="Subhash Y."/>
            <person name="Ramana C."/>
        </authorList>
    </citation>
    <scope>NUCLEOTIDE SEQUENCE [LARGE SCALE GENOMIC DNA]</scope>
    <source>
        <strain evidence="1 2">JC280</strain>
    </source>
</reference>
<evidence type="ECO:0000313" key="2">
    <source>
        <dbReference type="Proteomes" id="UP000094828"/>
    </source>
</evidence>
<proteinExistence type="predicted"/>
<dbReference type="AlphaFoldDB" id="A0A1C3E7H2"/>